<feature type="binding site" evidence="3">
    <location>
        <position position="263"/>
    </location>
    <ligand>
        <name>Mg(2+)</name>
        <dbReference type="ChEBI" id="CHEBI:18420"/>
    </ligand>
</feature>
<keyword evidence="3" id="KW-0460">Magnesium</keyword>
<dbReference type="PANTHER" id="PTHR11596:SF5">
    <property type="entry name" value="ALKALINE PHOSPHATASE"/>
    <property type="match status" value="1"/>
</dbReference>
<evidence type="ECO:0000313" key="4">
    <source>
        <dbReference type="EMBL" id="MBR8826598.1"/>
    </source>
</evidence>
<dbReference type="Gene3D" id="3.40.720.10">
    <property type="entry name" value="Alkaline Phosphatase, subunit A"/>
    <property type="match status" value="1"/>
</dbReference>
<organism evidence="4 5">
    <name type="scientific">Gomphosphaeria aponina SAG 52.96 = DSM 107014</name>
    <dbReference type="NCBI Taxonomy" id="1521640"/>
    <lineage>
        <taxon>Bacteria</taxon>
        <taxon>Bacillati</taxon>
        <taxon>Cyanobacteriota</taxon>
        <taxon>Cyanophyceae</taxon>
        <taxon>Oscillatoriophycideae</taxon>
        <taxon>Chroococcales</taxon>
        <taxon>Gomphosphaeriaceae</taxon>
        <taxon>Gomphosphaeria</taxon>
    </lineage>
</organism>
<dbReference type="SUPFAM" id="SSF51120">
    <property type="entry name" value="beta-Roll"/>
    <property type="match status" value="1"/>
</dbReference>
<accession>A0A941GWM1</accession>
<dbReference type="AlphaFoldDB" id="A0A941GWM1"/>
<comment type="caution">
    <text evidence="4">The sequence shown here is derived from an EMBL/GenBank/DDBJ whole genome shotgun (WGS) entry which is preliminary data.</text>
</comment>
<keyword evidence="4" id="KW-0378">Hydrolase</keyword>
<feature type="binding site" evidence="3">
    <location>
        <position position="489"/>
    </location>
    <ligand>
        <name>Zn(2+)</name>
        <dbReference type="ChEBI" id="CHEBI:29105"/>
        <label>2</label>
    </ligand>
</feature>
<evidence type="ECO:0000313" key="5">
    <source>
        <dbReference type="Proteomes" id="UP000767446"/>
    </source>
</evidence>
<dbReference type="GO" id="GO:0046872">
    <property type="term" value="F:metal ion binding"/>
    <property type="evidence" value="ECO:0007669"/>
    <property type="project" value="UniProtKB-KW"/>
</dbReference>
<gene>
    <name evidence="4" type="ORF">DSM107014_01615</name>
</gene>
<dbReference type="SMART" id="SM00098">
    <property type="entry name" value="alkPPc"/>
    <property type="match status" value="1"/>
</dbReference>
<dbReference type="InterPro" id="IPR011049">
    <property type="entry name" value="Serralysin-like_metalloprot_C"/>
</dbReference>
<evidence type="ECO:0000256" key="3">
    <source>
        <dbReference type="PIRSR" id="PIRSR601952-2"/>
    </source>
</evidence>
<reference evidence="4" key="1">
    <citation type="submission" date="2021-02" db="EMBL/GenBank/DDBJ databases">
        <title>Metagenome analyses of Stigonema ocellatum DSM 106950, Chlorogloea purpurea SAG 13.99 and Gomphosphaeria aponina DSM 107014.</title>
        <authorList>
            <person name="Marter P."/>
            <person name="Huang S."/>
        </authorList>
    </citation>
    <scope>NUCLEOTIDE SEQUENCE</scope>
    <source>
        <strain evidence="4">JP213</strain>
    </source>
</reference>
<dbReference type="Pfam" id="PF00245">
    <property type="entry name" value="Alk_phosphatase"/>
    <property type="match status" value="2"/>
</dbReference>
<sequence>MAQNVIIMIGDGMGWEMTRAAAIQQQINEGATGNTLGDYYVEGVGAGLNFQALEGYAIATTGGTYIDGSKENSALKGDTLTRETGVAVIREGFEPENLPAQFIDENGNFIRAEVVGFNLDENGNFIGVDKNGNPLVDADGNPIVEVGSEAPILGIFDAFFDERPVFAETEDGQFVQVGGIFNAYDPTRGPALPWLPHPELDYVKNLFPDSANTATTLYTAVKSYNAAIGVDIYEEDIENLGQKARDNGKSFGVVTSVPVTHATPAAAIAHVSHRDKYTESSRVENLEVALDENGVPLHEDHGDGSHEGEPVYVLDENGNPVVVEDDNILYQILNETQPEVVLGGGHPDGMGEERYVDFETLEQLRNGETVYTFTERGENAAQILAEVASEIDVNAGEKLFGLYGARGQGGNLPWLTADGDYSNTGLSSRLDAVRDLKQEGETDEEFIASEINANPTLAELTASALNVLGDDEDGFWLMVEGGDIDWAMHDNNMDNAIGALLSFDQAYEEVHQWIMENGGYEENLLILTADHDHYLTLNENFPELLRTIGAEGLTTAVDENGKPIIIIDEEGNPIKQDNTDPLASGHYWGSDPTLKYGWAHHTQIPVPVYYQGKGSEFLDESVGKGFELYGFDVPGLEGLIDQVHIAQAMFAALEAEEVETAPEVVIGTVEDDVFDAAFSDEKGFVGEEQTLFTGSGKDLVDVSQVGAGNRIDTGSGDDLVLAGTENRIILGEGDDILFAGSGAGGNLITTGAGSDQVWLIQDVNVLPESANIVSDFDAAEDAIGFANTDLSFVNKGELWNYEQVGSDVMISAYGQEIAQLFNTSVTDANFVIV</sequence>
<comment type="cofactor">
    <cofactor evidence="3">
        <name>Mg(2+)</name>
        <dbReference type="ChEBI" id="CHEBI:18420"/>
    </cofactor>
    <text evidence="3">Binds 1 Mg(2+) ion.</text>
</comment>
<dbReference type="EMBL" id="JADQBC010000006">
    <property type="protein sequence ID" value="MBR8826598.1"/>
    <property type="molecule type" value="Genomic_DNA"/>
</dbReference>
<dbReference type="GO" id="GO:0004035">
    <property type="term" value="F:alkaline phosphatase activity"/>
    <property type="evidence" value="ECO:0007669"/>
    <property type="project" value="UniProtKB-EC"/>
</dbReference>
<evidence type="ECO:0000256" key="1">
    <source>
        <dbReference type="ARBA" id="ARBA00022553"/>
    </source>
</evidence>
<feature type="binding site" evidence="3">
    <location>
        <position position="261"/>
    </location>
    <ligand>
        <name>Mg(2+)</name>
        <dbReference type="ChEBI" id="CHEBI:18420"/>
    </ligand>
</feature>
<feature type="binding site" evidence="3">
    <location>
        <position position="530"/>
    </location>
    <ligand>
        <name>Zn(2+)</name>
        <dbReference type="ChEBI" id="CHEBI:29105"/>
        <label>2</label>
    </ligand>
</feature>
<dbReference type="EC" id="3.1.3.1" evidence="4"/>
<feature type="binding site" evidence="3">
    <location>
        <position position="485"/>
    </location>
    <ligand>
        <name>Zn(2+)</name>
        <dbReference type="ChEBI" id="CHEBI:29105"/>
        <label>2</label>
    </ligand>
</feature>
<name>A0A941GWM1_9CHRO</name>
<comment type="cofactor">
    <cofactor evidence="3">
        <name>Zn(2+)</name>
        <dbReference type="ChEBI" id="CHEBI:29105"/>
    </cofactor>
    <text evidence="3">Binds 2 Zn(2+) ions.</text>
</comment>
<feature type="binding site" evidence="3">
    <location>
        <position position="531"/>
    </location>
    <ligand>
        <name>Zn(2+)</name>
        <dbReference type="ChEBI" id="CHEBI:29105"/>
        <label>2</label>
    </ligand>
</feature>
<keyword evidence="1" id="KW-0597">Phosphoprotein</keyword>
<feature type="active site" description="Phosphoserine intermediate" evidence="2">
    <location>
        <position position="210"/>
    </location>
</feature>
<keyword evidence="3" id="KW-0479">Metal-binding</keyword>
<dbReference type="Gene3D" id="2.150.10.10">
    <property type="entry name" value="Serralysin-like metalloprotease, C-terminal"/>
    <property type="match status" value="1"/>
</dbReference>
<feature type="binding site" evidence="3">
    <location>
        <position position="480"/>
    </location>
    <ligand>
        <name>Mg(2+)</name>
        <dbReference type="ChEBI" id="CHEBI:18420"/>
    </ligand>
</feature>
<dbReference type="InterPro" id="IPR001952">
    <property type="entry name" value="Alkaline_phosphatase"/>
</dbReference>
<dbReference type="Proteomes" id="UP000767446">
    <property type="component" value="Unassembled WGS sequence"/>
</dbReference>
<keyword evidence="3" id="KW-0862">Zinc</keyword>
<dbReference type="InterPro" id="IPR017850">
    <property type="entry name" value="Alkaline_phosphatase_core_sf"/>
</dbReference>
<proteinExistence type="predicted"/>
<dbReference type="PANTHER" id="PTHR11596">
    <property type="entry name" value="ALKALINE PHOSPHATASE"/>
    <property type="match status" value="1"/>
</dbReference>
<dbReference type="SUPFAM" id="SSF53649">
    <property type="entry name" value="Alkaline phosphatase-like"/>
    <property type="match status" value="2"/>
</dbReference>
<evidence type="ECO:0000256" key="2">
    <source>
        <dbReference type="PIRSR" id="PIRSR601952-1"/>
    </source>
</evidence>
<protein>
    <submittedName>
        <fullName evidence="4">Alkaline phosphatase</fullName>
        <ecNumber evidence="4">3.1.3.1</ecNumber>
    </submittedName>
</protein>